<dbReference type="EMBL" id="MCGO01000157">
    <property type="protein sequence ID" value="ORY23639.1"/>
    <property type="molecule type" value="Genomic_DNA"/>
</dbReference>
<proteinExistence type="predicted"/>
<name>A0A1Y2AM26_9FUNG</name>
<accession>A0A1Y2AM26</accession>
<protein>
    <submittedName>
        <fullName evidence="1">Uncharacterized protein</fullName>
    </submittedName>
</protein>
<evidence type="ECO:0000313" key="2">
    <source>
        <dbReference type="Proteomes" id="UP000193642"/>
    </source>
</evidence>
<organism evidence="1 2">
    <name type="scientific">Rhizoclosmatium globosum</name>
    <dbReference type="NCBI Taxonomy" id="329046"/>
    <lineage>
        <taxon>Eukaryota</taxon>
        <taxon>Fungi</taxon>
        <taxon>Fungi incertae sedis</taxon>
        <taxon>Chytridiomycota</taxon>
        <taxon>Chytridiomycota incertae sedis</taxon>
        <taxon>Chytridiomycetes</taxon>
        <taxon>Chytridiales</taxon>
        <taxon>Chytriomycetaceae</taxon>
        <taxon>Rhizoclosmatium</taxon>
    </lineage>
</organism>
<dbReference type="Proteomes" id="UP000193642">
    <property type="component" value="Unassembled WGS sequence"/>
</dbReference>
<gene>
    <name evidence="1" type="ORF">BCR33DRAFT_727953</name>
</gene>
<keyword evidence="2" id="KW-1185">Reference proteome</keyword>
<sequence length="85" mass="9307">MDVEPVGWELVENDVTEAEDHCVPVKDKVDSAINLSFTDIPGDGCCAPEPEDMDVEEVGWNVVAETVLPILGTRKMAVPKRRVAK</sequence>
<evidence type="ECO:0000313" key="1">
    <source>
        <dbReference type="EMBL" id="ORY23639.1"/>
    </source>
</evidence>
<reference evidence="1 2" key="1">
    <citation type="submission" date="2016-07" db="EMBL/GenBank/DDBJ databases">
        <title>Pervasive Adenine N6-methylation of Active Genes in Fungi.</title>
        <authorList>
            <consortium name="DOE Joint Genome Institute"/>
            <person name="Mondo S.J."/>
            <person name="Dannebaum R.O."/>
            <person name="Kuo R.C."/>
            <person name="Labutti K."/>
            <person name="Haridas S."/>
            <person name="Kuo A."/>
            <person name="Salamov A."/>
            <person name="Ahrendt S.R."/>
            <person name="Lipzen A."/>
            <person name="Sullivan W."/>
            <person name="Andreopoulos W.B."/>
            <person name="Clum A."/>
            <person name="Lindquist E."/>
            <person name="Daum C."/>
            <person name="Ramamoorthy G.K."/>
            <person name="Gryganskyi A."/>
            <person name="Culley D."/>
            <person name="Magnuson J.K."/>
            <person name="James T.Y."/>
            <person name="O'Malley M.A."/>
            <person name="Stajich J.E."/>
            <person name="Spatafora J.W."/>
            <person name="Visel A."/>
            <person name="Grigoriev I.V."/>
        </authorList>
    </citation>
    <scope>NUCLEOTIDE SEQUENCE [LARGE SCALE GENOMIC DNA]</scope>
    <source>
        <strain evidence="1 2">JEL800</strain>
    </source>
</reference>
<dbReference type="OrthoDB" id="10346385at2759"/>
<comment type="caution">
    <text evidence="1">The sequence shown here is derived from an EMBL/GenBank/DDBJ whole genome shotgun (WGS) entry which is preliminary data.</text>
</comment>
<dbReference type="AlphaFoldDB" id="A0A1Y2AM26"/>